<evidence type="ECO:0000313" key="20">
    <source>
        <dbReference type="Proteomes" id="UP000562027"/>
    </source>
</evidence>
<keyword evidence="10 15" id="KW-0798">TonB box</keyword>
<evidence type="ECO:0000256" key="2">
    <source>
        <dbReference type="ARBA" id="ARBA00009810"/>
    </source>
</evidence>
<comment type="subcellular location">
    <subcellularLocation>
        <location evidence="1 14">Cell outer membrane</location>
        <topology evidence="1 14">Multi-pass membrane protein</topology>
    </subcellularLocation>
</comment>
<dbReference type="InterPro" id="IPR039426">
    <property type="entry name" value="TonB-dep_rcpt-like"/>
</dbReference>
<feature type="signal peptide" evidence="17">
    <location>
        <begin position="1"/>
        <end position="42"/>
    </location>
</feature>
<dbReference type="Proteomes" id="UP000562027">
    <property type="component" value="Unassembled WGS sequence"/>
</dbReference>
<feature type="domain" description="Secretin/TonB short N-terminal" evidence="18">
    <location>
        <begin position="76"/>
        <end position="126"/>
    </location>
</feature>
<dbReference type="FunFam" id="2.40.170.20:FF:000005">
    <property type="entry name" value="TonB-dependent siderophore receptor"/>
    <property type="match status" value="1"/>
</dbReference>
<evidence type="ECO:0000256" key="3">
    <source>
        <dbReference type="ARBA" id="ARBA00022448"/>
    </source>
</evidence>
<dbReference type="NCBIfam" id="TIGR01783">
    <property type="entry name" value="TonB-siderophor"/>
    <property type="match status" value="1"/>
</dbReference>
<dbReference type="EMBL" id="JACHLP010000007">
    <property type="protein sequence ID" value="MBB4845103.1"/>
    <property type="molecule type" value="Genomic_DNA"/>
</dbReference>
<dbReference type="SMART" id="SM00965">
    <property type="entry name" value="STN"/>
    <property type="match status" value="1"/>
</dbReference>
<dbReference type="Gene3D" id="3.55.50.30">
    <property type="match status" value="1"/>
</dbReference>
<evidence type="ECO:0000256" key="17">
    <source>
        <dbReference type="SAM" id="SignalP"/>
    </source>
</evidence>
<keyword evidence="5" id="KW-0410">Iron transport</keyword>
<evidence type="ECO:0000256" key="11">
    <source>
        <dbReference type="ARBA" id="ARBA00023136"/>
    </source>
</evidence>
<name>A0A840LEM0_9BURK</name>
<dbReference type="CDD" id="cd01347">
    <property type="entry name" value="ligand_gated_channel"/>
    <property type="match status" value="1"/>
</dbReference>
<dbReference type="Pfam" id="PF00593">
    <property type="entry name" value="TonB_dep_Rec_b-barrel"/>
    <property type="match status" value="1"/>
</dbReference>
<keyword evidence="7 17" id="KW-0732">Signal</keyword>
<dbReference type="AlphaFoldDB" id="A0A840LEM0"/>
<dbReference type="RefSeq" id="WP_184302555.1">
    <property type="nucleotide sequence ID" value="NZ_JACHLP010000007.1"/>
</dbReference>
<evidence type="ECO:0000256" key="4">
    <source>
        <dbReference type="ARBA" id="ARBA00022452"/>
    </source>
</evidence>
<dbReference type="Gene3D" id="2.40.170.20">
    <property type="entry name" value="TonB-dependent receptor, beta-barrel domain"/>
    <property type="match status" value="1"/>
</dbReference>
<gene>
    <name evidence="19" type="ORF">HNP55_003649</name>
</gene>
<evidence type="ECO:0000256" key="7">
    <source>
        <dbReference type="ARBA" id="ARBA00022729"/>
    </source>
</evidence>
<evidence type="ECO:0000313" key="19">
    <source>
        <dbReference type="EMBL" id="MBB4845103.1"/>
    </source>
</evidence>
<dbReference type="Gene3D" id="2.170.130.10">
    <property type="entry name" value="TonB-dependent receptor, plug domain"/>
    <property type="match status" value="1"/>
</dbReference>
<dbReference type="InterPro" id="IPR036942">
    <property type="entry name" value="Beta-barrel_TonB_sf"/>
</dbReference>
<evidence type="ECO:0000256" key="15">
    <source>
        <dbReference type="RuleBase" id="RU003357"/>
    </source>
</evidence>
<evidence type="ECO:0000256" key="13">
    <source>
        <dbReference type="ARBA" id="ARBA00023237"/>
    </source>
</evidence>
<dbReference type="GO" id="GO:0009279">
    <property type="term" value="C:cell outer membrane"/>
    <property type="evidence" value="ECO:0007669"/>
    <property type="project" value="UniProtKB-SubCell"/>
</dbReference>
<keyword evidence="6 14" id="KW-0812">Transmembrane</keyword>
<dbReference type="InterPro" id="IPR011662">
    <property type="entry name" value="Secretin/TonB_short_N"/>
</dbReference>
<keyword evidence="11 14" id="KW-0472">Membrane</keyword>
<comment type="similarity">
    <text evidence="2 14 15">Belongs to the TonB-dependent receptor family.</text>
</comment>
<keyword evidence="4 14" id="KW-1134">Transmembrane beta strand</keyword>
<keyword evidence="8" id="KW-0408">Iron</keyword>
<dbReference type="PANTHER" id="PTHR32552">
    <property type="entry name" value="FERRICHROME IRON RECEPTOR-RELATED"/>
    <property type="match status" value="1"/>
</dbReference>
<dbReference type="PROSITE" id="PS52016">
    <property type="entry name" value="TONB_DEPENDENT_REC_3"/>
    <property type="match status" value="1"/>
</dbReference>
<evidence type="ECO:0000256" key="16">
    <source>
        <dbReference type="SAM" id="MobiDB-lite"/>
    </source>
</evidence>
<reference evidence="19 20" key="1">
    <citation type="submission" date="2020-08" db="EMBL/GenBank/DDBJ databases">
        <title>Functional genomics of gut bacteria from endangered species of beetles.</title>
        <authorList>
            <person name="Carlos-Shanley C."/>
        </authorList>
    </citation>
    <scope>NUCLEOTIDE SEQUENCE [LARGE SCALE GENOMIC DNA]</scope>
    <source>
        <strain evidence="19 20">S00239</strain>
    </source>
</reference>
<dbReference type="Pfam" id="PF07660">
    <property type="entry name" value="STN"/>
    <property type="match status" value="1"/>
</dbReference>
<evidence type="ECO:0000256" key="12">
    <source>
        <dbReference type="ARBA" id="ARBA00023170"/>
    </source>
</evidence>
<keyword evidence="3 14" id="KW-0813">Transport</keyword>
<dbReference type="InterPro" id="IPR000531">
    <property type="entry name" value="Beta-barrel_TonB"/>
</dbReference>
<dbReference type="PANTHER" id="PTHR32552:SF68">
    <property type="entry name" value="FERRICHROME OUTER MEMBRANE TRANSPORTER_PHAGE RECEPTOR"/>
    <property type="match status" value="1"/>
</dbReference>
<keyword evidence="9" id="KW-0406">Ion transport</keyword>
<dbReference type="GO" id="GO:0015344">
    <property type="term" value="F:siderophore uptake transmembrane transporter activity"/>
    <property type="evidence" value="ECO:0007669"/>
    <property type="project" value="TreeGrafter"/>
</dbReference>
<dbReference type="InterPro" id="IPR010105">
    <property type="entry name" value="TonB_sidphr_rcpt"/>
</dbReference>
<evidence type="ECO:0000256" key="9">
    <source>
        <dbReference type="ARBA" id="ARBA00023065"/>
    </source>
</evidence>
<keyword evidence="12 19" id="KW-0675">Receptor</keyword>
<evidence type="ECO:0000256" key="14">
    <source>
        <dbReference type="PROSITE-ProRule" id="PRU01360"/>
    </source>
</evidence>
<dbReference type="GO" id="GO:0038023">
    <property type="term" value="F:signaling receptor activity"/>
    <property type="evidence" value="ECO:0007669"/>
    <property type="project" value="InterPro"/>
</dbReference>
<dbReference type="FunFam" id="2.170.130.10:FF:000001">
    <property type="entry name" value="Catecholate siderophore TonB-dependent receptor"/>
    <property type="match status" value="1"/>
</dbReference>
<evidence type="ECO:0000256" key="8">
    <source>
        <dbReference type="ARBA" id="ARBA00023004"/>
    </source>
</evidence>
<protein>
    <submittedName>
        <fullName evidence="19">Iron complex outermembrane receptor protein</fullName>
    </submittedName>
</protein>
<feature type="region of interest" description="Disordered" evidence="16">
    <location>
        <begin position="560"/>
        <end position="579"/>
    </location>
</feature>
<evidence type="ECO:0000256" key="5">
    <source>
        <dbReference type="ARBA" id="ARBA00022496"/>
    </source>
</evidence>
<accession>A0A840LEM0</accession>
<evidence type="ECO:0000256" key="6">
    <source>
        <dbReference type="ARBA" id="ARBA00022692"/>
    </source>
</evidence>
<dbReference type="InterPro" id="IPR037066">
    <property type="entry name" value="Plug_dom_sf"/>
</dbReference>
<keyword evidence="20" id="KW-1185">Reference proteome</keyword>
<sequence length="811" mass="88178">MTKPTFSPRPQRLALAVHAAMMALPMTATGVAICAAPSAAHAQATAQAPAQAMHDFDIPAGPLSTALTRVAAQSGVPLTADAALTAGKTAPALKGRMTLREALAQLLAGSGLAAGAEGASIVIKAAPPAPGGAKEAVLPVVTVRAGAEQESSWGPVKGYVATHSAMATKTDTAIIETPQSISVIGRDELDARGVNATIEALRYVPGVVTSFYGQDDRSWEWFSIRGFGSSYDANYLDGLRQPSGGYTVLQNEPYGLERIEVLRGPSSTMYGQGDAGGVISRISKRPRADAPREVEVQLGNYGRRRLAADLGGVLDDDGKLIYRVVAAGLGTDPQNDYPGWDEKRSKRTYIAPSIAWKPSPDTTLVVLADYHAFRTTSNSNEYVGQDHKRTRILTGEPSHDLHDQRQWSLGYQFEHRLNPNWTIRQNLRTARADLDAKFVYGYGSADALGNFAQDAYKRDESLRYTALDNQLQGRFDWFGMQHTALVGVDWLRVNFDDKAYTGAGPTLNVNNPVYGQPVADPSTLYESYVDKQRQLGFYAQDQMKLGPSWRITAGLRHDRAHTDNNERLAATTPRRDDSATTGRLGVSYVMASGLAPYASYAESFLPQVGSDFSGKRFDPTRGKQLELGVKYQPGEGKALFTAAVFDLTKTNVQTLDPEHVGYNVQTGEVRSRGLELEIKQELFRGLNVSAQYTWTDTEVTKSGDADLGKQLPNVPRHLASAWMDYKVQGNDWRGLGFGLGVRHVGKRYDDSANSLTSSSYTLVDAALTYDAGNWSLALNVNNLFDKDYLANASYGYPGSRRTAVLSAKYRF</sequence>
<dbReference type="InterPro" id="IPR012910">
    <property type="entry name" value="Plug_dom"/>
</dbReference>
<evidence type="ECO:0000256" key="1">
    <source>
        <dbReference type="ARBA" id="ARBA00004571"/>
    </source>
</evidence>
<comment type="caution">
    <text evidence="19">The sequence shown here is derived from an EMBL/GenBank/DDBJ whole genome shotgun (WGS) entry which is preliminary data.</text>
</comment>
<evidence type="ECO:0000259" key="18">
    <source>
        <dbReference type="SMART" id="SM00965"/>
    </source>
</evidence>
<keyword evidence="13 14" id="KW-0998">Cell outer membrane</keyword>
<dbReference type="Pfam" id="PF07715">
    <property type="entry name" value="Plug"/>
    <property type="match status" value="1"/>
</dbReference>
<evidence type="ECO:0000256" key="10">
    <source>
        <dbReference type="ARBA" id="ARBA00023077"/>
    </source>
</evidence>
<dbReference type="SUPFAM" id="SSF56935">
    <property type="entry name" value="Porins"/>
    <property type="match status" value="1"/>
</dbReference>
<proteinExistence type="inferred from homology"/>
<feature type="chain" id="PRO_5032369664" evidence="17">
    <location>
        <begin position="43"/>
        <end position="811"/>
    </location>
</feature>
<dbReference type="GO" id="GO:0015891">
    <property type="term" value="P:siderophore transport"/>
    <property type="evidence" value="ECO:0007669"/>
    <property type="project" value="InterPro"/>
</dbReference>
<organism evidence="19 20">
    <name type="scientific">Roseateles oligotrophus</name>
    <dbReference type="NCBI Taxonomy" id="1769250"/>
    <lineage>
        <taxon>Bacteria</taxon>
        <taxon>Pseudomonadati</taxon>
        <taxon>Pseudomonadota</taxon>
        <taxon>Betaproteobacteria</taxon>
        <taxon>Burkholderiales</taxon>
        <taxon>Sphaerotilaceae</taxon>
        <taxon>Roseateles</taxon>
    </lineage>
</organism>